<dbReference type="GO" id="GO:0004888">
    <property type="term" value="F:transmembrane signaling receptor activity"/>
    <property type="evidence" value="ECO:0007669"/>
    <property type="project" value="TreeGrafter"/>
</dbReference>
<keyword evidence="1" id="KW-0145">Chemotaxis</keyword>
<feature type="transmembrane region" description="Helical" evidence="4">
    <location>
        <begin position="38"/>
        <end position="59"/>
    </location>
</feature>
<keyword evidence="4" id="KW-1133">Transmembrane helix</keyword>
<comment type="similarity">
    <text evidence="2">Belongs to the methyl-accepting chemotaxis (MCP) protein family.</text>
</comment>
<sequence length="383" mass="41316">MSILAKMNIAMLGLGVFMGVIFPFYAQFFVTWQEGRKLWFDIGCILAGSVIGLTNIFLVRVMMLSILNQGIESTRQISEGDLTGEIKQVISTCQIGRLFASIERLKLRWTQMLSSLIDRAHLLNKSASTLEEGRQHLAEAMMLMSESLSDAESSSASIQQEIALLVTDSKEATQRAQEVQAQTNQVDQLLIQVAAAINQSKTSMGTIRQTSSEVSKVILSITGIANRTNLLSLNAAIEAAKAGEQGRGFAVVAGEVRALADQSKGAVEKTGALIESSAKSIAQGEAVIEKSLAVFKEVEGQLASVTVSIRKVADAISAQDQKLSRINQDATELGRGAVENQDRMESLALILSDERATLSGVRNLAQELDKEVGQFKLKPSTSP</sequence>
<evidence type="ECO:0000256" key="3">
    <source>
        <dbReference type="PROSITE-ProRule" id="PRU00284"/>
    </source>
</evidence>
<dbReference type="Pfam" id="PF00015">
    <property type="entry name" value="MCPsignal"/>
    <property type="match status" value="1"/>
</dbReference>
<dbReference type="Gene3D" id="1.10.287.950">
    <property type="entry name" value="Methyl-accepting chemotaxis protein"/>
    <property type="match status" value="1"/>
</dbReference>
<dbReference type="GO" id="GO:0007165">
    <property type="term" value="P:signal transduction"/>
    <property type="evidence" value="ECO:0007669"/>
    <property type="project" value="UniProtKB-KW"/>
</dbReference>
<dbReference type="STRING" id="1817772.A2527_09355"/>
<evidence type="ECO:0000259" key="5">
    <source>
        <dbReference type="PROSITE" id="PS50111"/>
    </source>
</evidence>
<gene>
    <name evidence="6" type="ORF">A2527_09355</name>
</gene>
<keyword evidence="3" id="KW-0807">Transducer</keyword>
<reference evidence="6 7" key="1">
    <citation type="journal article" date="2016" name="Nat. Commun.">
        <title>Thousands of microbial genomes shed light on interconnected biogeochemical processes in an aquifer system.</title>
        <authorList>
            <person name="Anantharaman K."/>
            <person name="Brown C.T."/>
            <person name="Hug L.A."/>
            <person name="Sharon I."/>
            <person name="Castelle C.J."/>
            <person name="Probst A.J."/>
            <person name="Thomas B.C."/>
            <person name="Singh A."/>
            <person name="Wilkins M.J."/>
            <person name="Karaoz U."/>
            <person name="Brodie E.L."/>
            <person name="Williams K.H."/>
            <person name="Hubbard S.S."/>
            <person name="Banfield J.F."/>
        </authorList>
    </citation>
    <scope>NUCLEOTIDE SEQUENCE [LARGE SCALE GENOMIC DNA]</scope>
</reference>
<protein>
    <recommendedName>
        <fullName evidence="5">Methyl-accepting transducer domain-containing protein</fullName>
    </recommendedName>
</protein>
<dbReference type="InterPro" id="IPR051310">
    <property type="entry name" value="MCP_chemotaxis"/>
</dbReference>
<organism evidence="6 7">
    <name type="scientific">Candidatus Lambdaproteobacteria bacterium RIFOXYD2_FULL_50_16</name>
    <dbReference type="NCBI Taxonomy" id="1817772"/>
    <lineage>
        <taxon>Bacteria</taxon>
        <taxon>Pseudomonadati</taxon>
        <taxon>Pseudomonadota</taxon>
        <taxon>Candidatus Lambdaproteobacteria</taxon>
    </lineage>
</organism>
<dbReference type="SMART" id="SM00283">
    <property type="entry name" value="MA"/>
    <property type="match status" value="1"/>
</dbReference>
<evidence type="ECO:0000313" key="6">
    <source>
        <dbReference type="EMBL" id="OGG94050.1"/>
    </source>
</evidence>
<dbReference type="PANTHER" id="PTHR43531:SF11">
    <property type="entry name" value="METHYL-ACCEPTING CHEMOTAXIS PROTEIN 3"/>
    <property type="match status" value="1"/>
</dbReference>
<dbReference type="InterPro" id="IPR004089">
    <property type="entry name" value="MCPsignal_dom"/>
</dbReference>
<accession>A0A1F6G7H1</accession>
<feature type="transmembrane region" description="Helical" evidence="4">
    <location>
        <begin position="7"/>
        <end position="26"/>
    </location>
</feature>
<evidence type="ECO:0000256" key="4">
    <source>
        <dbReference type="SAM" id="Phobius"/>
    </source>
</evidence>
<evidence type="ECO:0000256" key="2">
    <source>
        <dbReference type="ARBA" id="ARBA00029447"/>
    </source>
</evidence>
<dbReference type="PROSITE" id="PS50111">
    <property type="entry name" value="CHEMOTAXIS_TRANSDUC_2"/>
    <property type="match status" value="1"/>
</dbReference>
<proteinExistence type="inferred from homology"/>
<feature type="domain" description="Methyl-accepting transducer" evidence="5">
    <location>
        <begin position="119"/>
        <end position="348"/>
    </location>
</feature>
<name>A0A1F6G7H1_9PROT</name>
<dbReference type="GO" id="GO:0005886">
    <property type="term" value="C:plasma membrane"/>
    <property type="evidence" value="ECO:0007669"/>
    <property type="project" value="TreeGrafter"/>
</dbReference>
<dbReference type="Proteomes" id="UP000178449">
    <property type="component" value="Unassembled WGS sequence"/>
</dbReference>
<dbReference type="GO" id="GO:0006935">
    <property type="term" value="P:chemotaxis"/>
    <property type="evidence" value="ECO:0007669"/>
    <property type="project" value="UniProtKB-KW"/>
</dbReference>
<evidence type="ECO:0000256" key="1">
    <source>
        <dbReference type="ARBA" id="ARBA00022500"/>
    </source>
</evidence>
<dbReference type="SUPFAM" id="SSF58104">
    <property type="entry name" value="Methyl-accepting chemotaxis protein (MCP) signaling domain"/>
    <property type="match status" value="1"/>
</dbReference>
<dbReference type="PANTHER" id="PTHR43531">
    <property type="entry name" value="PROTEIN ICFG"/>
    <property type="match status" value="1"/>
</dbReference>
<keyword evidence="4" id="KW-0812">Transmembrane</keyword>
<dbReference type="AlphaFoldDB" id="A0A1F6G7H1"/>
<comment type="caution">
    <text evidence="6">The sequence shown here is derived from an EMBL/GenBank/DDBJ whole genome shotgun (WGS) entry which is preliminary data.</text>
</comment>
<evidence type="ECO:0000313" key="7">
    <source>
        <dbReference type="Proteomes" id="UP000178449"/>
    </source>
</evidence>
<dbReference type="EMBL" id="MFNE01000043">
    <property type="protein sequence ID" value="OGG94050.1"/>
    <property type="molecule type" value="Genomic_DNA"/>
</dbReference>
<keyword evidence="4" id="KW-0472">Membrane</keyword>